<feature type="compositionally biased region" description="Basic and acidic residues" evidence="4">
    <location>
        <begin position="862"/>
        <end position="873"/>
    </location>
</feature>
<dbReference type="Proteomes" id="UP000265100">
    <property type="component" value="Chromosome 17"/>
</dbReference>
<reference evidence="6" key="4">
    <citation type="submission" date="2025-09" db="UniProtKB">
        <authorList>
            <consortium name="Ensembl"/>
        </authorList>
    </citation>
    <scope>IDENTIFICATION</scope>
</reference>
<feature type="domain" description="Centrosomin N-terminal motif 1" evidence="5">
    <location>
        <begin position="40"/>
        <end position="110"/>
    </location>
</feature>
<feature type="compositionally biased region" description="Basic and acidic residues" evidence="4">
    <location>
        <begin position="1443"/>
        <end position="1457"/>
    </location>
</feature>
<dbReference type="InterPro" id="IPR052593">
    <property type="entry name" value="MT-associated_AKAP9-binding"/>
</dbReference>
<feature type="coiled-coil region" evidence="3">
    <location>
        <begin position="509"/>
        <end position="568"/>
    </location>
</feature>
<name>A0AAX7U059_ASTCA</name>
<keyword evidence="7" id="KW-1185">Reference proteome</keyword>
<reference evidence="7" key="2">
    <citation type="submission" date="2023-03" db="EMBL/GenBank/DDBJ databases">
        <authorList>
            <consortium name="Wellcome Sanger Institute Data Sharing"/>
        </authorList>
    </citation>
    <scope>NUCLEOTIDE SEQUENCE [LARGE SCALE GENOMIC DNA]</scope>
</reference>
<feature type="region of interest" description="Disordered" evidence="4">
    <location>
        <begin position="1206"/>
        <end position="1234"/>
    </location>
</feature>
<evidence type="ECO:0000313" key="6">
    <source>
        <dbReference type="Ensembl" id="ENSACLP00000062165.1"/>
    </source>
</evidence>
<evidence type="ECO:0000256" key="3">
    <source>
        <dbReference type="SAM" id="Coils"/>
    </source>
</evidence>
<evidence type="ECO:0000313" key="7">
    <source>
        <dbReference type="Proteomes" id="UP000265100"/>
    </source>
</evidence>
<dbReference type="GO" id="GO:0007098">
    <property type="term" value="P:centrosome cycle"/>
    <property type="evidence" value="ECO:0007669"/>
    <property type="project" value="TreeGrafter"/>
</dbReference>
<feature type="compositionally biased region" description="Low complexity" evidence="4">
    <location>
        <begin position="1581"/>
        <end position="1592"/>
    </location>
</feature>
<feature type="region of interest" description="Disordered" evidence="4">
    <location>
        <begin position="1383"/>
        <end position="1411"/>
    </location>
</feature>
<dbReference type="InterPro" id="IPR012943">
    <property type="entry name" value="Cnn_1N"/>
</dbReference>
<dbReference type="PANTHER" id="PTHR46501">
    <property type="entry name" value="MYOMEGALIN"/>
    <property type="match status" value="1"/>
</dbReference>
<reference evidence="6 7" key="1">
    <citation type="submission" date="2018-05" db="EMBL/GenBank/DDBJ databases">
        <authorList>
            <person name="Datahose"/>
        </authorList>
    </citation>
    <scope>NUCLEOTIDE SEQUENCE</scope>
</reference>
<keyword evidence="2" id="KW-0963">Cytoplasm</keyword>
<feature type="region of interest" description="Disordered" evidence="4">
    <location>
        <begin position="1808"/>
        <end position="1841"/>
    </location>
</feature>
<feature type="coiled-coil region" evidence="3">
    <location>
        <begin position="1599"/>
        <end position="1725"/>
    </location>
</feature>
<proteinExistence type="predicted"/>
<dbReference type="GO" id="GO:0005813">
    <property type="term" value="C:centrosome"/>
    <property type="evidence" value="ECO:0007669"/>
    <property type="project" value="TreeGrafter"/>
</dbReference>
<feature type="region of interest" description="Disordered" evidence="4">
    <location>
        <begin position="806"/>
        <end position="876"/>
    </location>
</feature>
<dbReference type="GO" id="GO:1903358">
    <property type="term" value="P:regulation of Golgi organization"/>
    <property type="evidence" value="ECO:0007669"/>
    <property type="project" value="TreeGrafter"/>
</dbReference>
<feature type="compositionally biased region" description="Polar residues" evidence="4">
    <location>
        <begin position="1206"/>
        <end position="1224"/>
    </location>
</feature>
<protein>
    <recommendedName>
        <fullName evidence="5">Centrosomin N-terminal motif 1 domain-containing protein</fullName>
    </recommendedName>
</protein>
<feature type="compositionally biased region" description="Low complexity" evidence="4">
    <location>
        <begin position="1461"/>
        <end position="1493"/>
    </location>
</feature>
<feature type="region of interest" description="Disordered" evidence="4">
    <location>
        <begin position="941"/>
        <end position="979"/>
    </location>
</feature>
<dbReference type="GO" id="GO:0060090">
    <property type="term" value="F:molecular adaptor activity"/>
    <property type="evidence" value="ECO:0007669"/>
    <property type="project" value="TreeGrafter"/>
</dbReference>
<feature type="compositionally biased region" description="Polar residues" evidence="4">
    <location>
        <begin position="1812"/>
        <end position="1825"/>
    </location>
</feature>
<feature type="region of interest" description="Disordered" evidence="4">
    <location>
        <begin position="1578"/>
        <end position="1597"/>
    </location>
</feature>
<dbReference type="GO" id="GO:0005794">
    <property type="term" value="C:Golgi apparatus"/>
    <property type="evidence" value="ECO:0007669"/>
    <property type="project" value="TreeGrafter"/>
</dbReference>
<feature type="coiled-coil region" evidence="3">
    <location>
        <begin position="41"/>
        <end position="160"/>
    </location>
</feature>
<feature type="coiled-coil region" evidence="3">
    <location>
        <begin position="409"/>
        <end position="478"/>
    </location>
</feature>
<dbReference type="Ensembl" id="ENSACLT00000069547.1">
    <property type="protein sequence ID" value="ENSACLP00000062165.1"/>
    <property type="gene ID" value="ENSACLG00000021880.2"/>
</dbReference>
<dbReference type="Pfam" id="PF07989">
    <property type="entry name" value="Cnn_1N"/>
    <property type="match status" value="1"/>
</dbReference>
<evidence type="ECO:0000256" key="4">
    <source>
        <dbReference type="SAM" id="MobiDB-lite"/>
    </source>
</evidence>
<sequence length="2044" mass="232130">MSGFLYRGRHCGADKRARPKSMMDFSGDETDKGPPVQMHSLREFEQHLNDLKKENFSLKLRIYFLEEKIQQKFEESSDDVHKWNIELKVEVESLKKELEEKQELLDKAKSTAKGLSNQNETELQRRLVVQQEEINHLQEIMATKVRLLQEEAELAQVEAERMASLANTETQRYLTLEKQMLEKSQASGGILSLQPLTDKDRMIEELTQDKHSLHLQVKELEVRLQNPSSCLHKDVGKTECEHECTVHAQMQRLIDNQQGQLSYYESAAGQCVGELQKAQDQVRSLQAKIRESETRNQKLQERLGEMELELRSAQEDAQQQERNIQNLTDTVNSKQAEVAELYRVIEEQNKTLCSLKELANRNQLQQLQASGAETIRGQGEVLALQASLFQAQLELQAGQRAQCQAVRTQEDLNRALERLEKELQGSLEHKREAERHNQELQLALEKARSALQEREEQLREGERERQREKEEREKIISELKASLKTKEQLVEQDCCEFLEDPTEKRDSVLQKLRQRIKERDGALEKIVDEKFRCMEEKDEETRRLQLLLREKERDLERQRCVLASNEETITSLEVLLRGKALELEQVCDAWRNVQRQQQESEERQSCILRERDAIINQLQKALHTGTQEAQDLRCSLLAQIQSAPGDVLEELKVRLHLKDRLFQEVLADRTHQAQEHQKEVQDLLRSINSRDQYIKDSAVRLSEVITEQKSRLQELRKQLSSGFGSQPDFGADLALELQAVQEELFLALRREKESQELTRSQTARLDSLNRTLHVKEEIIRDFQRQMVDPSGLPLVERLTQEVQELRERLGQEDSPPMGRPVLGRDRPNSRQPDFGELSAEDDVEADDLNTEYTESIDEEETDTKSSEGPEKNLSHGMLLESQGLIKVKQLVEQKRLVERELGELKAQLEKAGFSSVSQMRKALFSLQVENEEVKRHLNGGLECASEQSDEQNALDGEDKDENELDVTIEEEEEEENSELWDAWEGELCLSQAKSQSNDEQRKRRASRHQTLPLDSKSSQYNDLGGELFADSQQATASSAVCEKAVHLQQKSKELQERLMVSEATVQAQAEQLKDYRDLLTETAVQQDSKQIQVDLQDLGYETCGRSENEAEREETSSPEFDDLEMCTSLECSSQWWPASSNDKTTTQSCGYGNEASSLQHLVKDLRSQLSRSQGVISGLQSRLRSLSTSSEYGPSIPHKVNWSIQTSASQSQAEDNEGWQSSKGGQLRSPHHPDKDLERLASRVDALEDQLMKGGKKAAAEDGVSATLPGKFDTLIQAQAKELSHLRQRLREGQGVCSILTQHLGDTTKAFEELLRANDIDYYMGQSFRDQLAQSSALAQRVNAKFGGRDCSENPDKTELLAIRLSKELQQKDKVIESLRARLNQHQQHHHPHRSDTPCSGHALSDTTDQSDRISYVSDEHGSTIEDLELSSDVDAASELGQDESRISAKVSTDCHHGTVSRHPSIPPSITSSHRSQSCHSCSSIQSTSSQHTGMQSQTGFSTPQAKPLQGFPFVYQQPDSFDLLPLSYQGFQPSPFSSAASNSSLDASLTMKAGASLLESSALWDVSYGNRAVRTGADLSSGSSGYQSGNSHTGSDLMKEHLREIRSLRQRLEDSIHTNDRLRQQLEEKLARTTTEKGAPTNIYIQGLESVNQLASEIRLLKEENVSLQNQLKQVTKESSKEAEQLREVALQERSRVKEVELEAEKWAEQTRKLQTEAEAQSQEMLHLKQDRLRNQETINRLQHELTVLRQQLCESRSLVHSLQCELQVYRKKGRVTTNAPTGQGSDSTTVFDPKDLHIQLEQQLSREADTQPQARRQLFSDSVPSPPVRDTGLFSPSSPLHAMQKHTEETGATDQGSTLHGHRTDGCFYNCHGRHAVGHIDDFKVLQQHILQGSALLLKMETALYSLSTSQEFSFHQLSDWGSVQKLLLDTKTLRQILDEAESLLRVFWRAALPKSEEVQQDRSLREEVLSLRLKLSEQEQALKDTMERVKSSSGTKDSMEHFIVSQLLRTRDVLRKAKTNLQVKSQADASVSSTCLLVGVS</sequence>
<feature type="region of interest" description="Disordered" evidence="4">
    <location>
        <begin position="1441"/>
        <end position="1504"/>
    </location>
</feature>
<dbReference type="PANTHER" id="PTHR46501:SF2">
    <property type="entry name" value="MYOMEGALIN"/>
    <property type="match status" value="1"/>
</dbReference>
<organism evidence="6 7">
    <name type="scientific">Astatotilapia calliptera</name>
    <name type="common">Eastern happy</name>
    <name type="synonym">Chromis callipterus</name>
    <dbReference type="NCBI Taxonomy" id="8154"/>
    <lineage>
        <taxon>Eukaryota</taxon>
        <taxon>Metazoa</taxon>
        <taxon>Chordata</taxon>
        <taxon>Craniata</taxon>
        <taxon>Vertebrata</taxon>
        <taxon>Euteleostomi</taxon>
        <taxon>Actinopterygii</taxon>
        <taxon>Neopterygii</taxon>
        <taxon>Teleostei</taxon>
        <taxon>Neoteleostei</taxon>
        <taxon>Acanthomorphata</taxon>
        <taxon>Ovalentaria</taxon>
        <taxon>Cichlomorphae</taxon>
        <taxon>Cichliformes</taxon>
        <taxon>Cichlidae</taxon>
        <taxon>African cichlids</taxon>
        <taxon>Pseudocrenilabrinae</taxon>
        <taxon>Haplochromini</taxon>
        <taxon>Astatotilapia</taxon>
    </lineage>
</organism>
<reference evidence="6" key="3">
    <citation type="submission" date="2025-08" db="UniProtKB">
        <authorList>
            <consortium name="Ensembl"/>
        </authorList>
    </citation>
    <scope>IDENTIFICATION</scope>
</reference>
<feature type="region of interest" description="Disordered" evidence="4">
    <location>
        <begin position="992"/>
        <end position="1018"/>
    </location>
</feature>
<dbReference type="GeneTree" id="ENSGT00950000183190"/>
<feature type="coiled-coil region" evidence="3">
    <location>
        <begin position="275"/>
        <end position="351"/>
    </location>
</feature>
<keyword evidence="3" id="KW-0175">Coiled coil</keyword>
<comment type="subcellular location">
    <subcellularLocation>
        <location evidence="1">Cytoplasm</location>
    </subcellularLocation>
</comment>
<evidence type="ECO:0000256" key="1">
    <source>
        <dbReference type="ARBA" id="ARBA00004496"/>
    </source>
</evidence>
<feature type="compositionally biased region" description="Acidic residues" evidence="4">
    <location>
        <begin position="838"/>
        <end position="861"/>
    </location>
</feature>
<accession>A0AAX7U059</accession>
<dbReference type="GO" id="GO:0090063">
    <property type="term" value="P:positive regulation of microtubule nucleation"/>
    <property type="evidence" value="ECO:0007669"/>
    <property type="project" value="TreeGrafter"/>
</dbReference>
<feature type="compositionally biased region" description="Acidic residues" evidence="4">
    <location>
        <begin position="955"/>
        <end position="979"/>
    </location>
</feature>
<evidence type="ECO:0000256" key="2">
    <source>
        <dbReference type="ARBA" id="ARBA00022490"/>
    </source>
</evidence>
<evidence type="ECO:0000259" key="5">
    <source>
        <dbReference type="Pfam" id="PF07989"/>
    </source>
</evidence>
<feature type="compositionally biased region" description="Polar residues" evidence="4">
    <location>
        <begin position="1494"/>
        <end position="1504"/>
    </location>
</feature>